<dbReference type="Proteomes" id="UP000010422">
    <property type="component" value="Unassembled WGS sequence"/>
</dbReference>
<organism evidence="3">
    <name type="scientific">Pneumocystis jirovecii</name>
    <name type="common">Human pneumocystis pneumonia agent</name>
    <dbReference type="NCBI Taxonomy" id="42068"/>
    <lineage>
        <taxon>Eukaryota</taxon>
        <taxon>Fungi</taxon>
        <taxon>Dikarya</taxon>
        <taxon>Ascomycota</taxon>
        <taxon>Taphrinomycotina</taxon>
        <taxon>Pneumocystomycetes</taxon>
        <taxon>Pneumocystaceae</taxon>
        <taxon>Pneumocystis</taxon>
    </lineage>
</organism>
<dbReference type="AlphaFoldDB" id="L0PBC2"/>
<dbReference type="InParanoid" id="L0PBC2"/>
<evidence type="ECO:0000256" key="1">
    <source>
        <dbReference type="SAM" id="MobiDB-lite"/>
    </source>
</evidence>
<protein>
    <submittedName>
        <fullName evidence="2">Uncharacterized protein</fullName>
    </submittedName>
</protein>
<accession>L0PBC2</accession>
<dbReference type="VEuPathDB" id="FungiDB:PNEJI1_003352"/>
<comment type="caution">
    <text evidence="2">The sequence shown here is derived from an EMBL/GenBank/DDBJ whole genome shotgun (WGS) entry which is preliminary data.</text>
</comment>
<proteinExistence type="predicted"/>
<gene>
    <name evidence="2" type="ORF">PNEJI1_003352</name>
</gene>
<evidence type="ECO:0000313" key="2">
    <source>
        <dbReference type="EMBL" id="CCJ29517.1"/>
    </source>
</evidence>
<sequence length="150" mass="16744">MIFLKIFNEETEQKQSNYIEIEKSAVKEPSNASKKQDKASDSVSSKIVSPLLQEKSVLEAIEGGKNEQQFQDVEKVGLSGVDDSLSAVDAQLSKSSDQTHSDIIGSTFREDGWVDNVFVCFLHPFDTIGISVFRCKKISWLVPLVPLEKY</sequence>
<evidence type="ECO:0000313" key="3">
    <source>
        <dbReference type="Proteomes" id="UP000010422"/>
    </source>
</evidence>
<reference evidence="2 3" key="1">
    <citation type="journal article" date="2012" name="MBio">
        <title>De novo assembly of the Pneumocystis jirovecii genome from a single bronchoalveolar lavage fluid specimen from a patient.</title>
        <authorList>
            <person name="Cisse O.H."/>
            <person name="Pagni M."/>
            <person name="Hauser P.M."/>
        </authorList>
    </citation>
    <scope>NUCLEOTIDE SEQUENCE [LARGE SCALE GENOMIC DNA]</scope>
    <source>
        <strain evidence="2 3">SE8</strain>
    </source>
</reference>
<name>L0PBC2_PNEJI</name>
<dbReference type="EMBL" id="CAKM01000191">
    <property type="protein sequence ID" value="CCJ29517.1"/>
    <property type="molecule type" value="Genomic_DNA"/>
</dbReference>
<feature type="region of interest" description="Disordered" evidence="1">
    <location>
        <begin position="24"/>
        <end position="47"/>
    </location>
</feature>